<evidence type="ECO:0000256" key="1">
    <source>
        <dbReference type="ARBA" id="ARBA00022737"/>
    </source>
</evidence>
<dbReference type="GO" id="GO:0006396">
    <property type="term" value="P:RNA processing"/>
    <property type="evidence" value="ECO:0007669"/>
    <property type="project" value="TreeGrafter"/>
</dbReference>
<feature type="transmembrane region" description="Helical" evidence="5">
    <location>
        <begin position="766"/>
        <end position="788"/>
    </location>
</feature>
<feature type="transmembrane region" description="Helical" evidence="5">
    <location>
        <begin position="600"/>
        <end position="618"/>
    </location>
</feature>
<evidence type="ECO:0000256" key="3">
    <source>
        <dbReference type="PROSITE-ProRule" id="PRU00023"/>
    </source>
</evidence>
<evidence type="ECO:0000313" key="6">
    <source>
        <dbReference type="EMBL" id="CAD9143879.1"/>
    </source>
</evidence>
<keyword evidence="5" id="KW-1133">Transmembrane helix</keyword>
<dbReference type="InterPro" id="IPR036770">
    <property type="entry name" value="Ankyrin_rpt-contain_sf"/>
</dbReference>
<keyword evidence="5" id="KW-0812">Transmembrane</keyword>
<feature type="transmembrane region" description="Helical" evidence="5">
    <location>
        <begin position="1007"/>
        <end position="1031"/>
    </location>
</feature>
<dbReference type="SMART" id="SM00248">
    <property type="entry name" value="ANK"/>
    <property type="match status" value="3"/>
</dbReference>
<feature type="region of interest" description="Disordered" evidence="4">
    <location>
        <begin position="1240"/>
        <end position="1262"/>
    </location>
</feature>
<feature type="transmembrane region" description="Helical" evidence="5">
    <location>
        <begin position="1051"/>
        <end position="1068"/>
    </location>
</feature>
<dbReference type="GO" id="GO:0003723">
    <property type="term" value="F:RNA binding"/>
    <property type="evidence" value="ECO:0007669"/>
    <property type="project" value="TreeGrafter"/>
</dbReference>
<dbReference type="SUPFAM" id="SSF48403">
    <property type="entry name" value="Ankyrin repeat"/>
    <property type="match status" value="1"/>
</dbReference>
<dbReference type="PROSITE" id="PS50297">
    <property type="entry name" value="ANK_REP_REGION"/>
    <property type="match status" value="2"/>
</dbReference>
<feature type="compositionally biased region" description="Polar residues" evidence="4">
    <location>
        <begin position="115"/>
        <end position="131"/>
    </location>
</feature>
<feature type="transmembrane region" description="Helical" evidence="5">
    <location>
        <begin position="573"/>
        <end position="594"/>
    </location>
</feature>
<feature type="region of interest" description="Disordered" evidence="4">
    <location>
        <begin position="476"/>
        <end position="508"/>
    </location>
</feature>
<feature type="repeat" description="ANK" evidence="3">
    <location>
        <begin position="402"/>
        <end position="434"/>
    </location>
</feature>
<feature type="repeat" description="ANK" evidence="3">
    <location>
        <begin position="369"/>
        <end position="401"/>
    </location>
</feature>
<evidence type="ECO:0000256" key="5">
    <source>
        <dbReference type="SAM" id="Phobius"/>
    </source>
</evidence>
<dbReference type="PANTHER" id="PTHR24141">
    <property type="entry name" value="2-5A-DEPENDENT RIBONUCLEASE"/>
    <property type="match status" value="1"/>
</dbReference>
<dbReference type="Pfam" id="PF12796">
    <property type="entry name" value="Ank_2"/>
    <property type="match status" value="1"/>
</dbReference>
<gene>
    <name evidence="6" type="ORF">NDES1114_LOCUS29150</name>
</gene>
<dbReference type="InterPro" id="IPR002110">
    <property type="entry name" value="Ankyrin_rpt"/>
</dbReference>
<accession>A0A7S1QNL7</accession>
<keyword evidence="2 3" id="KW-0040">ANK repeat</keyword>
<evidence type="ECO:0000256" key="2">
    <source>
        <dbReference type="ARBA" id="ARBA00023043"/>
    </source>
</evidence>
<evidence type="ECO:0000256" key="4">
    <source>
        <dbReference type="SAM" id="MobiDB-lite"/>
    </source>
</evidence>
<feature type="compositionally biased region" description="Polar residues" evidence="4">
    <location>
        <begin position="483"/>
        <end position="493"/>
    </location>
</feature>
<reference evidence="6" key="1">
    <citation type="submission" date="2021-01" db="EMBL/GenBank/DDBJ databases">
        <authorList>
            <person name="Corre E."/>
            <person name="Pelletier E."/>
            <person name="Niang G."/>
            <person name="Scheremetjew M."/>
            <person name="Finn R."/>
            <person name="Kale V."/>
            <person name="Holt S."/>
            <person name="Cochrane G."/>
            <person name="Meng A."/>
            <person name="Brown T."/>
            <person name="Cohen L."/>
        </authorList>
    </citation>
    <scope>NUCLEOTIDE SEQUENCE</scope>
    <source>
        <strain evidence="6">CCAP 1951/1</strain>
    </source>
</reference>
<feature type="transmembrane region" description="Helical" evidence="5">
    <location>
        <begin position="940"/>
        <end position="958"/>
    </location>
</feature>
<proteinExistence type="predicted"/>
<keyword evidence="1" id="KW-0677">Repeat</keyword>
<dbReference type="GO" id="GO:0004540">
    <property type="term" value="F:RNA nuclease activity"/>
    <property type="evidence" value="ECO:0007669"/>
    <property type="project" value="TreeGrafter"/>
</dbReference>
<sequence length="1398" mass="152938">MAKPEKHWSCKTELPELGDTVAWKDLVAKEKESAKARAGDVAPIAPGGSAGFNHGENAARAMRTPTAPILTPHQEYLRGRLFQDRRGVWRDERGRFASKATVREAGLSWLYGKSRTPNDQPHNSTPAALSPQTPPSPSRNDEVPVSAEDQEATLRARATDAVEILSRAFQDNDKTKFFAALRDLRESEMKKSDLFVLSHEFLKEVIILDDVFTFSLMADELVPFDDESTANELSVMAAETGAQKIAVRVVTLVSSECPFWPHMVQNMVIAAASARYGELCKTLYDLWVRDASPRQRRESASQLLFIASQANVPDLADYALSGGAFIKDVAVDGETIAHAAAKKGNVAVLQRIMCAASSDSEIVRAIDQRGRTPLHVASECGQTGAVAVLLSHGARVNAVDLQGFTPLHLASVRGDVATCNTLLIAGADVHARSLTGATATLLAAAGNEVGCIVDALLPLGGDMHARPRICRLRSTDAEAASQRDGSQTAASQRDGTETVSEREAAETVTQNQMLRTPYDECLLIVAKLSEKIDEVWRRRSKRDLPDAPRHTNKVSAVFRTVRKQLKCAKSRKAFILTCASVVFVAAGFAAGYVVNDFCSAAWWLVGGLAFFFATVRLTRESRRSRFATADTAASRLTFARITSTAYQHGPMRQFLGANDADQTDQHSESPTPEEIKKALRASKANGLTTLCDTLFLRAKYEGRDEERRGEAAMDESEVAVGVEFLQFQRQRLFELLSLCEPPSVTWEMGYRPPFFCDMVAARKVSFALRLASTGLALAAIFAAVLHFGTPGMSESAAFGKVLVERCIDIDKFTCDFWATAPTWFKFSFNSCCLQALDANTTTGCLPRGAIPRAGTYTLRTPGSETVTNLLIHHCDNSTNPFPKVTWSIRPAAFAGHAALVFLAGFSALVLALQLWLVIVNHNAFSFSGDERTTKRVMNSLILIVIHVVAAGNAMRFAVEALDTKCYETVQERGVTMIVMCLFPGQLLFTWFPAVARYAPTIRTSITAVVALFILSHSIEAVRGVTALTLPLWVTDPHRAFVAFHDSSSGQALFPALCLFAVLVALRIASSFLQQLSAATAEEAVAGNAEYCRKAQYVRAKAEASERFARIVATAHMHRHVPYRRGELDGCARATLLALGLHAAGSNSVLRSQLERCIEDDYIGDALRDDVRDHSTDYAAFYGVIPDDLVLNVPQQHPANFAMMLSSRCLRVRTAVRIARIRCTDNVRIKAEIARLFPTKRGEPFADHQPDERESSTAEVSFSEPDAPDLIVVPATLKESEDVNFGGTAGTPTNVRQKFVAPARVSEVVGFEQVPKRVTFGGSDYRAVSAVTMKKSPIDGRAASFVVSTSKNSWKRVDENGDDTQDETTGRYVLVRYARVTENDATRQPDEPEFLPCEL</sequence>
<feature type="compositionally biased region" description="Basic and acidic residues" evidence="4">
    <location>
        <begin position="494"/>
        <end position="505"/>
    </location>
</feature>
<dbReference type="Gene3D" id="1.25.40.20">
    <property type="entry name" value="Ankyrin repeat-containing domain"/>
    <property type="match status" value="1"/>
</dbReference>
<keyword evidence="5" id="KW-0472">Membrane</keyword>
<dbReference type="PROSITE" id="PS50088">
    <property type="entry name" value="ANK_REPEAT"/>
    <property type="match status" value="2"/>
</dbReference>
<organism evidence="6">
    <name type="scientific">Neobodo designis</name>
    <name type="common">Flagellated protozoan</name>
    <name type="synonym">Bodo designis</name>
    <dbReference type="NCBI Taxonomy" id="312471"/>
    <lineage>
        <taxon>Eukaryota</taxon>
        <taxon>Discoba</taxon>
        <taxon>Euglenozoa</taxon>
        <taxon>Kinetoplastea</taxon>
        <taxon>Metakinetoplastina</taxon>
        <taxon>Neobodonida</taxon>
        <taxon>Neobodo</taxon>
    </lineage>
</organism>
<name>A0A7S1QNL7_NEODS</name>
<feature type="transmembrane region" description="Helical" evidence="5">
    <location>
        <begin position="973"/>
        <end position="995"/>
    </location>
</feature>
<protein>
    <submittedName>
        <fullName evidence="6">Uncharacterized protein</fullName>
    </submittedName>
</protein>
<feature type="region of interest" description="Disordered" evidence="4">
    <location>
        <begin position="111"/>
        <end position="149"/>
    </location>
</feature>
<dbReference type="EMBL" id="HBGF01043562">
    <property type="protein sequence ID" value="CAD9143879.1"/>
    <property type="molecule type" value="Transcribed_RNA"/>
</dbReference>
<dbReference type="PANTHER" id="PTHR24141:SF1">
    <property type="entry name" value="2-5A-DEPENDENT RIBONUCLEASE"/>
    <property type="match status" value="1"/>
</dbReference>
<feature type="compositionally biased region" description="Basic and acidic residues" evidence="4">
    <location>
        <begin position="1240"/>
        <end position="1255"/>
    </location>
</feature>
<feature type="transmembrane region" description="Helical" evidence="5">
    <location>
        <begin position="893"/>
        <end position="919"/>
    </location>
</feature>